<dbReference type="AlphaFoldDB" id="A0A2A6FHX7"/>
<feature type="transmembrane region" description="Helical" evidence="1">
    <location>
        <begin position="15"/>
        <end position="36"/>
    </location>
</feature>
<keyword evidence="1" id="KW-0812">Transmembrane</keyword>
<evidence type="ECO:0000313" key="2">
    <source>
        <dbReference type="EMBL" id="PDQ21018.1"/>
    </source>
</evidence>
<dbReference type="Pfam" id="PF09898">
    <property type="entry name" value="DUF2125"/>
    <property type="match status" value="1"/>
</dbReference>
<evidence type="ECO:0000313" key="3">
    <source>
        <dbReference type="Proteomes" id="UP000219182"/>
    </source>
</evidence>
<protein>
    <recommendedName>
        <fullName evidence="4">DUF2125 domain-containing protein</fullName>
    </recommendedName>
</protein>
<proteinExistence type="predicted"/>
<reference evidence="2 3" key="1">
    <citation type="submission" date="2017-09" db="EMBL/GenBank/DDBJ databases">
        <title>Mesorhizobum sanjuanii sp. nov. isolated from nodules of Lotus tenuis in saline-alkaline lowlands of Flooding Pampa.</title>
        <authorList>
            <person name="Sannazzaro A.I."/>
            <person name="Torres Tejerizo G.A."/>
            <person name="Fontana F."/>
            <person name="Cumpa Velazquez L.M."/>
            <person name="Hansen L."/>
            <person name="Pistorio M."/>
            <person name="Estrella M.J."/>
        </authorList>
    </citation>
    <scope>NUCLEOTIDE SEQUENCE [LARGE SCALE GENOMIC DNA]</scope>
    <source>
        <strain evidence="2 3">BSA136</strain>
    </source>
</reference>
<keyword evidence="3" id="KW-1185">Reference proteome</keyword>
<dbReference type="EMBL" id="NWQG01000054">
    <property type="protein sequence ID" value="PDQ21018.1"/>
    <property type="molecule type" value="Genomic_DNA"/>
</dbReference>
<keyword evidence="1" id="KW-0472">Membrane</keyword>
<dbReference type="RefSeq" id="WP_097573631.1">
    <property type="nucleotide sequence ID" value="NZ_NWQG01000054.1"/>
</dbReference>
<accession>A0A2A6FHX7</accession>
<evidence type="ECO:0008006" key="4">
    <source>
        <dbReference type="Google" id="ProtNLM"/>
    </source>
</evidence>
<keyword evidence="1" id="KW-1133">Transmembrane helix</keyword>
<comment type="caution">
    <text evidence="2">The sequence shown here is derived from an EMBL/GenBank/DDBJ whole genome shotgun (WGS) entry which is preliminary data.</text>
</comment>
<gene>
    <name evidence="2" type="ORF">CN311_11030</name>
</gene>
<sequence length="332" mass="35207">MTSSEERPPDFRRRLFWLAAILAVLFGIYSAGWFYLADKVRSETDKAITELNGNGIEADCANLTVSGYPLSFAISCDNLAYQDDTRNVAVSSGSLNAVTQITRILSPFAQLRGPLRTSFPGMAPLWIDWDNLRASAKLSWPLPRRVSLEAEGLSGQTDPADGNDPAELFSAGTVAGQLSPNGQDIGYVGSFTDLEIDPDAIDGRVLPPLDGSGDVTLKNGVALIKTQARSLRGQAIDITKLDLSSGTARVTISGPISVNTDGLIDANLMIKLNDPKAVAAILGAAIPEQKSQIETGFAGLALLGNEPSMPLRIVKGKASLGFIPLGKIKPVD</sequence>
<organism evidence="2 3">
    <name type="scientific">Mesorhizobium sanjuanii</name>
    <dbReference type="NCBI Taxonomy" id="2037900"/>
    <lineage>
        <taxon>Bacteria</taxon>
        <taxon>Pseudomonadati</taxon>
        <taxon>Pseudomonadota</taxon>
        <taxon>Alphaproteobacteria</taxon>
        <taxon>Hyphomicrobiales</taxon>
        <taxon>Phyllobacteriaceae</taxon>
        <taxon>Mesorhizobium</taxon>
    </lineage>
</organism>
<dbReference type="InterPro" id="IPR018666">
    <property type="entry name" value="DUF2125"/>
</dbReference>
<dbReference type="Proteomes" id="UP000219182">
    <property type="component" value="Unassembled WGS sequence"/>
</dbReference>
<name>A0A2A6FHX7_9HYPH</name>
<evidence type="ECO:0000256" key="1">
    <source>
        <dbReference type="SAM" id="Phobius"/>
    </source>
</evidence>